<keyword evidence="4 7" id="KW-0378">Hydrolase</keyword>
<dbReference type="SMART" id="SM00471">
    <property type="entry name" value="HDc"/>
    <property type="match status" value="1"/>
</dbReference>
<accession>A0ABY6YYG3</accession>
<dbReference type="InterPro" id="IPR004088">
    <property type="entry name" value="KH_dom_type_1"/>
</dbReference>
<dbReference type="EMBL" id="CP104064">
    <property type="protein sequence ID" value="WAH35338.1"/>
    <property type="molecule type" value="Genomic_DNA"/>
</dbReference>
<evidence type="ECO:0000259" key="10">
    <source>
        <dbReference type="PROSITE" id="PS51831"/>
    </source>
</evidence>
<dbReference type="InterPro" id="IPR006674">
    <property type="entry name" value="HD_domain"/>
</dbReference>
<evidence type="ECO:0000313" key="12">
    <source>
        <dbReference type="Proteomes" id="UP001164803"/>
    </source>
</evidence>
<keyword evidence="1 7" id="KW-0812">Transmembrane</keyword>
<comment type="subcellular location">
    <subcellularLocation>
        <location evidence="7">Cell membrane</location>
        <topology evidence="7">Single-pass membrane protein</topology>
    </subcellularLocation>
</comment>
<evidence type="ECO:0000256" key="6">
    <source>
        <dbReference type="ARBA" id="ARBA00022989"/>
    </source>
</evidence>
<dbReference type="InterPro" id="IPR017705">
    <property type="entry name" value="Ribonuclease_Y"/>
</dbReference>
<dbReference type="RefSeq" id="WP_268042476.1">
    <property type="nucleotide sequence ID" value="NZ_CP104064.1"/>
</dbReference>
<dbReference type="NCBIfam" id="TIGR03319">
    <property type="entry name" value="RNase_Y"/>
    <property type="match status" value="1"/>
</dbReference>
<evidence type="ECO:0000256" key="8">
    <source>
        <dbReference type="NCBIfam" id="TIGR03319"/>
    </source>
</evidence>
<dbReference type="EC" id="3.1.-.-" evidence="7 8"/>
<evidence type="ECO:0000256" key="7">
    <source>
        <dbReference type="HAMAP-Rule" id="MF_00335"/>
    </source>
</evidence>
<keyword evidence="7" id="KW-1003">Cell membrane</keyword>
<reference evidence="11" key="1">
    <citation type="submission" date="2022-08" db="EMBL/GenBank/DDBJ databases">
        <title>Alicyclobacillus dauci DSM2870, complete genome.</title>
        <authorList>
            <person name="Wang Q."/>
            <person name="Cai R."/>
            <person name="Wang Z."/>
        </authorList>
    </citation>
    <scope>NUCLEOTIDE SEQUENCE</scope>
    <source>
        <strain evidence="11">DSM 28700</strain>
    </source>
</reference>
<evidence type="ECO:0000256" key="2">
    <source>
        <dbReference type="ARBA" id="ARBA00022722"/>
    </source>
</evidence>
<keyword evidence="5 7" id="KW-0694">RNA-binding</keyword>
<dbReference type="InterPro" id="IPR004087">
    <property type="entry name" value="KH_dom"/>
</dbReference>
<comment type="function">
    <text evidence="7">Endoribonuclease that initiates mRNA decay.</text>
</comment>
<dbReference type="SMART" id="SM00322">
    <property type="entry name" value="KH"/>
    <property type="match status" value="1"/>
</dbReference>
<dbReference type="CDD" id="cd22431">
    <property type="entry name" value="KH-I_RNaseY"/>
    <property type="match status" value="1"/>
</dbReference>
<dbReference type="Gene3D" id="3.30.1370.10">
    <property type="entry name" value="K Homology domain, type 1"/>
    <property type="match status" value="1"/>
</dbReference>
<keyword evidence="3 7" id="KW-0255">Endonuclease</keyword>
<feature type="transmembrane region" description="Helical" evidence="7">
    <location>
        <begin position="6"/>
        <end position="26"/>
    </location>
</feature>
<evidence type="ECO:0000256" key="1">
    <source>
        <dbReference type="ARBA" id="ARBA00022692"/>
    </source>
</evidence>
<dbReference type="InterPro" id="IPR006675">
    <property type="entry name" value="HDIG_dom"/>
</dbReference>
<dbReference type="HAMAP" id="MF_00335">
    <property type="entry name" value="RNase_Y"/>
    <property type="match status" value="1"/>
</dbReference>
<feature type="domain" description="HD" evidence="10">
    <location>
        <begin position="331"/>
        <end position="424"/>
    </location>
</feature>
<dbReference type="SUPFAM" id="SSF54791">
    <property type="entry name" value="Eukaryotic type KH-domain (KH-domain type I)"/>
    <property type="match status" value="1"/>
</dbReference>
<dbReference type="Pfam" id="PF01966">
    <property type="entry name" value="HD"/>
    <property type="match status" value="1"/>
</dbReference>
<dbReference type="Proteomes" id="UP001164803">
    <property type="component" value="Chromosome"/>
</dbReference>
<comment type="similarity">
    <text evidence="7">Belongs to the RNase Y family.</text>
</comment>
<evidence type="ECO:0000313" key="11">
    <source>
        <dbReference type="EMBL" id="WAH35338.1"/>
    </source>
</evidence>
<keyword evidence="2 7" id="KW-0540">Nuclease</keyword>
<evidence type="ECO:0000256" key="4">
    <source>
        <dbReference type="ARBA" id="ARBA00022801"/>
    </source>
</evidence>
<sequence>MTVPIWLCIVIAIVVLFIGLGFGYVARRMMAESKIGTAETRALQIIESAQRDVDARRKEAILEAKEETHRIRQEAEKELRERRNELQRLERRVLQKEESLDRKLETQEQKAEELRKEEQSLQSLKDEIESLRQEQVRELERVSGLTRESARELILNQVERETRHDAAVMVKQIEQEAKRDAERRARDIIASAVQRCAADHASEITVSVVTLPNDEMKGRIIGREGRNIRTLETLTGIDLIIDDTPEAVILSGFDPIRREIAKVALERLVADGRIHPARIEEMVEKARRDIDDLIREEGEQATFDSNVHGLHPDLVKLLGRLKFRTSYGQNVLKHSVEVAHLAGMMAAELGLDVALARRGGLLHDVGKAITHEVEGSHVEIGVDLARRYKEHPVVINAIAAHHGDVEFSSPVSVIVAAADAISAARPGARRETLEIYMKRLEKLESIAESFSGVEKSYAIQAGREIRIIVKPELIDDAESALVAKEISKKIENELDYPGQIKVTVIRETRAVEYAK</sequence>
<dbReference type="SUPFAM" id="SSF109604">
    <property type="entry name" value="HD-domain/PDEase-like"/>
    <property type="match status" value="1"/>
</dbReference>
<keyword evidence="6 7" id="KW-1133">Transmembrane helix</keyword>
<dbReference type="Gene3D" id="1.10.3210.10">
    <property type="entry name" value="Hypothetical protein af1432"/>
    <property type="match status" value="1"/>
</dbReference>
<proteinExistence type="inferred from homology"/>
<dbReference type="Pfam" id="PF00013">
    <property type="entry name" value="KH_1"/>
    <property type="match status" value="1"/>
</dbReference>
<keyword evidence="9" id="KW-0175">Coiled coil</keyword>
<dbReference type="InterPro" id="IPR036612">
    <property type="entry name" value="KH_dom_type_1_sf"/>
</dbReference>
<evidence type="ECO:0000256" key="5">
    <source>
        <dbReference type="ARBA" id="ARBA00022884"/>
    </source>
</evidence>
<gene>
    <name evidence="7 11" type="primary">rny</name>
    <name evidence="11" type="ORF">NZD86_13625</name>
</gene>
<evidence type="ECO:0000256" key="9">
    <source>
        <dbReference type="SAM" id="Coils"/>
    </source>
</evidence>
<dbReference type="PROSITE" id="PS51831">
    <property type="entry name" value="HD"/>
    <property type="match status" value="1"/>
</dbReference>
<dbReference type="InterPro" id="IPR003607">
    <property type="entry name" value="HD/PDEase_dom"/>
</dbReference>
<dbReference type="PROSITE" id="PS50084">
    <property type="entry name" value="KH_TYPE_1"/>
    <property type="match status" value="1"/>
</dbReference>
<dbReference type="PANTHER" id="PTHR12826:SF15">
    <property type="entry name" value="RIBONUCLEASE Y"/>
    <property type="match status" value="1"/>
</dbReference>
<dbReference type="Pfam" id="PF12072">
    <property type="entry name" value="RNase_Y_N"/>
    <property type="match status" value="1"/>
</dbReference>
<keyword evidence="7" id="KW-0472">Membrane</keyword>
<protein>
    <recommendedName>
        <fullName evidence="7 8">Ribonuclease Y</fullName>
        <shortName evidence="7">RNase Y</shortName>
        <ecNumber evidence="7 8">3.1.-.-</ecNumber>
    </recommendedName>
</protein>
<organism evidence="11 12">
    <name type="scientific">Alicyclobacillus dauci</name>
    <dbReference type="NCBI Taxonomy" id="1475485"/>
    <lineage>
        <taxon>Bacteria</taxon>
        <taxon>Bacillati</taxon>
        <taxon>Bacillota</taxon>
        <taxon>Bacilli</taxon>
        <taxon>Bacillales</taxon>
        <taxon>Alicyclobacillaceae</taxon>
        <taxon>Alicyclobacillus</taxon>
    </lineage>
</organism>
<dbReference type="NCBIfam" id="TIGR00277">
    <property type="entry name" value="HDIG"/>
    <property type="match status" value="1"/>
</dbReference>
<name>A0ABY6YYG3_9BACL</name>
<dbReference type="PANTHER" id="PTHR12826">
    <property type="entry name" value="RIBONUCLEASE Y"/>
    <property type="match status" value="1"/>
</dbReference>
<dbReference type="InterPro" id="IPR022711">
    <property type="entry name" value="RNase_Y_N"/>
</dbReference>
<keyword evidence="12" id="KW-1185">Reference proteome</keyword>
<evidence type="ECO:0000256" key="3">
    <source>
        <dbReference type="ARBA" id="ARBA00022759"/>
    </source>
</evidence>
<dbReference type="CDD" id="cd00077">
    <property type="entry name" value="HDc"/>
    <property type="match status" value="1"/>
</dbReference>
<feature type="coiled-coil region" evidence="9">
    <location>
        <begin position="58"/>
        <end position="148"/>
    </location>
</feature>